<dbReference type="PANTHER" id="PTHR33744:SF15">
    <property type="entry name" value="CARBOHYDRATE DIACID REGULATOR"/>
    <property type="match status" value="1"/>
</dbReference>
<evidence type="ECO:0000313" key="4">
    <source>
        <dbReference type="Proteomes" id="UP000247978"/>
    </source>
</evidence>
<protein>
    <submittedName>
        <fullName evidence="3">Carbohydrate diacid regulator</fullName>
    </submittedName>
</protein>
<comment type="caution">
    <text evidence="3">The sequence shown here is derived from an EMBL/GenBank/DDBJ whole genome shotgun (WGS) entry which is preliminary data.</text>
</comment>
<evidence type="ECO:0000313" key="3">
    <source>
        <dbReference type="EMBL" id="PXW80478.1"/>
    </source>
</evidence>
<dbReference type="Pfam" id="PF13556">
    <property type="entry name" value="HTH_30"/>
    <property type="match status" value="1"/>
</dbReference>
<dbReference type="InterPro" id="IPR009057">
    <property type="entry name" value="Homeodomain-like_sf"/>
</dbReference>
<dbReference type="OrthoDB" id="9792148at2"/>
<dbReference type="AlphaFoldDB" id="A0A2V3VI20"/>
<organism evidence="3 4">
    <name type="scientific">Pseudogracilibacillus auburnensis</name>
    <dbReference type="NCBI Taxonomy" id="1494959"/>
    <lineage>
        <taxon>Bacteria</taxon>
        <taxon>Bacillati</taxon>
        <taxon>Bacillota</taxon>
        <taxon>Bacilli</taxon>
        <taxon>Bacillales</taxon>
        <taxon>Bacillaceae</taxon>
        <taxon>Pseudogracilibacillus</taxon>
    </lineage>
</organism>
<dbReference type="InterPro" id="IPR008599">
    <property type="entry name" value="Diacid_rec"/>
</dbReference>
<feature type="domain" description="Putative sugar diacid recognition" evidence="1">
    <location>
        <begin position="6"/>
        <end position="131"/>
    </location>
</feature>
<reference evidence="3 4" key="1">
    <citation type="submission" date="2018-05" db="EMBL/GenBank/DDBJ databases">
        <title>Genomic Encyclopedia of Type Strains, Phase IV (KMG-IV): sequencing the most valuable type-strain genomes for metagenomic binning, comparative biology and taxonomic classification.</title>
        <authorList>
            <person name="Goeker M."/>
        </authorList>
    </citation>
    <scope>NUCLEOTIDE SEQUENCE [LARGE SCALE GENOMIC DNA]</scope>
    <source>
        <strain evidence="3 4">DSM 28556</strain>
    </source>
</reference>
<feature type="domain" description="PucR C-terminal helix-turn-helix" evidence="2">
    <location>
        <begin position="338"/>
        <end position="390"/>
    </location>
</feature>
<dbReference type="Pfam" id="PF05651">
    <property type="entry name" value="Diacid_rec"/>
    <property type="match status" value="1"/>
</dbReference>
<accession>A0A2V3VI20</accession>
<sequence>MNELVHIAQNVVKAVSKGLPFSISLSDEYGYIIGATDPERIGTYHPVSKKVLEHKDYISFDESDVVEFENVLPGIAVPLNFNHKTIGVLGIIGPPDKVKPHAELTKRYVELLWQDAFYRQIADLENKMIETNLQYILQNETINESQFKQCCKTLRLNKEMMSFCIVIDLDNFLLQEFDDKIYPLTAINVKELIMRDVHLNFSNNDTSIISFLNTEKIVIIQSVTNIEEYTSYMKLFKENGKKLLQCFQRYQMNSIYISAGKLTSSIRTINQSYKEANHLIQHHKNINSAQHILSYYDWEIVTDLLPYTIESNFKEKIIFRMDEWMNDKNFGELKASFIAYCENGMNISEAAKSLFIHRNTLIYRLKKLEDTLSIQTRKFQHCMLLYLILKNDGESSSYLYKLNNLPHNACDH</sequence>
<gene>
    <name evidence="3" type="ORF">DFR56_1263</name>
</gene>
<proteinExistence type="predicted"/>
<dbReference type="PANTHER" id="PTHR33744">
    <property type="entry name" value="CARBOHYDRATE DIACID REGULATOR"/>
    <property type="match status" value="1"/>
</dbReference>
<dbReference type="EMBL" id="QJJQ01000026">
    <property type="protein sequence ID" value="PXW80478.1"/>
    <property type="molecule type" value="Genomic_DNA"/>
</dbReference>
<evidence type="ECO:0000259" key="1">
    <source>
        <dbReference type="Pfam" id="PF05651"/>
    </source>
</evidence>
<dbReference type="Proteomes" id="UP000247978">
    <property type="component" value="Unassembled WGS sequence"/>
</dbReference>
<keyword evidence="4" id="KW-1185">Reference proteome</keyword>
<dbReference type="SUPFAM" id="SSF46689">
    <property type="entry name" value="Homeodomain-like"/>
    <property type="match status" value="1"/>
</dbReference>
<dbReference type="Gene3D" id="1.10.10.2840">
    <property type="entry name" value="PucR C-terminal helix-turn-helix domain"/>
    <property type="match status" value="1"/>
</dbReference>
<dbReference type="InterPro" id="IPR025736">
    <property type="entry name" value="PucR_C-HTH_dom"/>
</dbReference>
<dbReference type="RefSeq" id="WP_110397553.1">
    <property type="nucleotide sequence ID" value="NZ_JADIJL010000039.1"/>
</dbReference>
<evidence type="ECO:0000259" key="2">
    <source>
        <dbReference type="Pfam" id="PF13556"/>
    </source>
</evidence>
<dbReference type="InterPro" id="IPR042070">
    <property type="entry name" value="PucR_C-HTH_sf"/>
</dbReference>
<dbReference type="InterPro" id="IPR051448">
    <property type="entry name" value="CdaR-like_regulators"/>
</dbReference>
<name>A0A2V3VI20_9BACI</name>